<accession>A0ABT9FIS9</accession>
<dbReference type="RefSeq" id="WP_305473004.1">
    <property type="nucleotide sequence ID" value="NZ_JAUYVT010000020.1"/>
</dbReference>
<name>A0ABT9FIS9_9GAMM</name>
<gene>
    <name evidence="1" type="ORF">Q8W34_17225</name>
</gene>
<organism evidence="1 2">
    <name type="scientific">Pseudoalteromonas marina</name>
    <dbReference type="NCBI Taxonomy" id="267375"/>
    <lineage>
        <taxon>Bacteria</taxon>
        <taxon>Pseudomonadati</taxon>
        <taxon>Pseudomonadota</taxon>
        <taxon>Gammaproteobacteria</taxon>
        <taxon>Alteromonadales</taxon>
        <taxon>Pseudoalteromonadaceae</taxon>
        <taxon>Pseudoalteromonas</taxon>
    </lineage>
</organism>
<keyword evidence="2" id="KW-1185">Reference proteome</keyword>
<sequence length="92" mass="10324">MAKANAPFYSMKFNRIETVNSHKTKEAAKKKAGDFGMIYETLNDKESQVHVMSNNTLQSFSAGSRSHAKMDKSFKDYLLDLELLSPCSGRIS</sequence>
<evidence type="ECO:0000313" key="1">
    <source>
        <dbReference type="EMBL" id="MDP2566391.1"/>
    </source>
</evidence>
<dbReference type="Proteomes" id="UP001177212">
    <property type="component" value="Unassembled WGS sequence"/>
</dbReference>
<proteinExistence type="predicted"/>
<evidence type="ECO:0000313" key="2">
    <source>
        <dbReference type="Proteomes" id="UP001177212"/>
    </source>
</evidence>
<reference evidence="1" key="1">
    <citation type="submission" date="2023-07" db="EMBL/GenBank/DDBJ databases">
        <title>Genome content predicts the carbon catabolic preferences of heterotrophic bacteria.</title>
        <authorList>
            <person name="Gralka M."/>
        </authorList>
    </citation>
    <scope>NUCLEOTIDE SEQUENCE</scope>
    <source>
        <strain evidence="1">4G09</strain>
    </source>
</reference>
<comment type="caution">
    <text evidence="1">The sequence shown here is derived from an EMBL/GenBank/DDBJ whole genome shotgun (WGS) entry which is preliminary data.</text>
</comment>
<dbReference type="EMBL" id="JAUYVT010000020">
    <property type="protein sequence ID" value="MDP2566391.1"/>
    <property type="molecule type" value="Genomic_DNA"/>
</dbReference>
<protein>
    <submittedName>
        <fullName evidence="1">Uncharacterized protein</fullName>
    </submittedName>
</protein>